<evidence type="ECO:0000256" key="3">
    <source>
        <dbReference type="ARBA" id="ARBA00025734"/>
    </source>
</evidence>
<dbReference type="EMBL" id="JI176556">
    <property type="protein sequence ID" value="ADY47536.1"/>
    <property type="molecule type" value="mRNA"/>
</dbReference>
<dbReference type="AlphaFoldDB" id="F1LBN2"/>
<comment type="subcellular location">
    <subcellularLocation>
        <location evidence="1">Nucleus</location>
    </subcellularLocation>
</comment>
<dbReference type="PANTHER" id="PTHR10276">
    <property type="entry name" value="CORE-BINDING FACTOR, BETA SUBUNIT"/>
    <property type="match status" value="1"/>
</dbReference>
<dbReference type="InterPro" id="IPR003417">
    <property type="entry name" value="CBF_beta"/>
</dbReference>
<dbReference type="GO" id="GO:0003713">
    <property type="term" value="F:transcription coactivator activity"/>
    <property type="evidence" value="ECO:0007669"/>
    <property type="project" value="InterPro"/>
</dbReference>
<name>F1LBN2_ASCSU</name>
<dbReference type="Gene3D" id="2.40.250.10">
    <property type="entry name" value="Core binding factor, beta subunit"/>
    <property type="match status" value="1"/>
</dbReference>
<proteinExistence type="evidence at transcript level"/>
<sequence>MVAAVGKGMRWCMPAVVENQQQKFEMDPEIRQLIGPTQIAYAGCLHAPIAERRNTFMQNCSEREQRHIPITFTQYGYNSDFKLSACSIGQHEVTFESRFILNGVCVLLRGNLNRETLVGSSTLQFDAETAAIEDIRRREILAQHGDRIRNIQRRFNLQS</sequence>
<reference evidence="4" key="1">
    <citation type="journal article" date="2011" name="Genome Res.">
        <title>Deep small RNA sequencing from the nematode Ascaris reveals conservation, functional diversification, and novel developmental profiles.</title>
        <authorList>
            <person name="Wang J."/>
            <person name="Czech B."/>
            <person name="Crunk A."/>
            <person name="Wallace A."/>
            <person name="Mitreva M."/>
            <person name="Hannon G.J."/>
            <person name="Davis R.E."/>
        </authorList>
    </citation>
    <scope>NUCLEOTIDE SEQUENCE</scope>
</reference>
<evidence type="ECO:0000313" key="4">
    <source>
        <dbReference type="EMBL" id="ADY47536.1"/>
    </source>
</evidence>
<comment type="similarity">
    <text evidence="3">Belongs to the CBF-beta family.</text>
</comment>
<dbReference type="InterPro" id="IPR036552">
    <property type="entry name" value="CBF_bsu_sf"/>
</dbReference>
<evidence type="ECO:0000256" key="2">
    <source>
        <dbReference type="ARBA" id="ARBA00023242"/>
    </source>
</evidence>
<organism evidence="4">
    <name type="scientific">Ascaris suum</name>
    <name type="common">Pig roundworm</name>
    <name type="synonym">Ascaris lumbricoides</name>
    <dbReference type="NCBI Taxonomy" id="6253"/>
    <lineage>
        <taxon>Eukaryota</taxon>
        <taxon>Metazoa</taxon>
        <taxon>Ecdysozoa</taxon>
        <taxon>Nematoda</taxon>
        <taxon>Chromadorea</taxon>
        <taxon>Rhabditida</taxon>
        <taxon>Spirurina</taxon>
        <taxon>Ascaridomorpha</taxon>
        <taxon>Ascaridoidea</taxon>
        <taxon>Ascarididae</taxon>
        <taxon>Ascaris</taxon>
    </lineage>
</organism>
<dbReference type="PANTHER" id="PTHR10276:SF3">
    <property type="entry name" value="CORE-BINDING FACTOR SUBUNIT BETA"/>
    <property type="match status" value="1"/>
</dbReference>
<dbReference type="GO" id="GO:0006357">
    <property type="term" value="P:regulation of transcription by RNA polymerase II"/>
    <property type="evidence" value="ECO:0007669"/>
    <property type="project" value="TreeGrafter"/>
</dbReference>
<dbReference type="GO" id="GO:0043565">
    <property type="term" value="F:sequence-specific DNA binding"/>
    <property type="evidence" value="ECO:0007669"/>
    <property type="project" value="TreeGrafter"/>
</dbReference>
<accession>F1LBN2</accession>
<evidence type="ECO:0000256" key="1">
    <source>
        <dbReference type="ARBA" id="ARBA00004123"/>
    </source>
</evidence>
<protein>
    <submittedName>
        <fullName evidence="4">Protein big brother</fullName>
    </submittedName>
</protein>
<dbReference type="GO" id="GO:0016513">
    <property type="term" value="C:core-binding factor complex"/>
    <property type="evidence" value="ECO:0007669"/>
    <property type="project" value="TreeGrafter"/>
</dbReference>
<keyword evidence="2" id="KW-0539">Nucleus</keyword>
<dbReference type="SUPFAM" id="SSF50723">
    <property type="entry name" value="Core binding factor beta, CBF"/>
    <property type="match status" value="1"/>
</dbReference>
<dbReference type="Pfam" id="PF02312">
    <property type="entry name" value="CBF_beta"/>
    <property type="match status" value="1"/>
</dbReference>